<comment type="similarity">
    <text evidence="1 5">Belongs to the 5-formyltetrahydrofolate cyclo-ligase family.</text>
</comment>
<organism evidence="6 7">
    <name type="scientific">Gloeothece citriformis (strain PCC 7424)</name>
    <name type="common">Cyanothece sp. (strain PCC 7424)</name>
    <dbReference type="NCBI Taxonomy" id="65393"/>
    <lineage>
        <taxon>Bacteria</taxon>
        <taxon>Bacillati</taxon>
        <taxon>Cyanobacteriota</taxon>
        <taxon>Cyanophyceae</taxon>
        <taxon>Oscillatoriophycideae</taxon>
        <taxon>Chroococcales</taxon>
        <taxon>Aphanothecaceae</taxon>
        <taxon>Gloeothece</taxon>
        <taxon>Gloeothece citriformis</taxon>
    </lineage>
</organism>
<evidence type="ECO:0000313" key="6">
    <source>
        <dbReference type="EMBL" id="ACK73061.1"/>
    </source>
</evidence>
<dbReference type="InterPro" id="IPR037171">
    <property type="entry name" value="NagB/RpiA_transferase-like"/>
</dbReference>
<evidence type="ECO:0000256" key="1">
    <source>
        <dbReference type="ARBA" id="ARBA00010638"/>
    </source>
</evidence>
<name>B7KBT3_GLOC7</name>
<evidence type="ECO:0000256" key="4">
    <source>
        <dbReference type="PIRSR" id="PIRSR006806-1"/>
    </source>
</evidence>
<comment type="catalytic activity">
    <reaction evidence="5">
        <text>(6S)-5-formyl-5,6,7,8-tetrahydrofolate + ATP = (6R)-5,10-methenyltetrahydrofolate + ADP + phosphate</text>
        <dbReference type="Rhea" id="RHEA:10488"/>
        <dbReference type="ChEBI" id="CHEBI:30616"/>
        <dbReference type="ChEBI" id="CHEBI:43474"/>
        <dbReference type="ChEBI" id="CHEBI:57455"/>
        <dbReference type="ChEBI" id="CHEBI:57457"/>
        <dbReference type="ChEBI" id="CHEBI:456216"/>
        <dbReference type="EC" id="6.3.3.2"/>
    </reaction>
</comment>
<reference evidence="7" key="1">
    <citation type="journal article" date="2011" name="MBio">
        <title>Novel metabolic attributes of the genus Cyanothece, comprising a group of unicellular nitrogen-fixing Cyanobacteria.</title>
        <authorList>
            <person name="Bandyopadhyay A."/>
            <person name="Elvitigala T."/>
            <person name="Welsh E."/>
            <person name="Stockel J."/>
            <person name="Liberton M."/>
            <person name="Min H."/>
            <person name="Sherman L.A."/>
            <person name="Pakrasi H.B."/>
        </authorList>
    </citation>
    <scope>NUCLEOTIDE SEQUENCE [LARGE SCALE GENOMIC DNA]</scope>
    <source>
        <strain evidence="7">PCC 7424</strain>
    </source>
</reference>
<evidence type="ECO:0000256" key="2">
    <source>
        <dbReference type="ARBA" id="ARBA00022741"/>
    </source>
</evidence>
<dbReference type="AlphaFoldDB" id="B7KBT3"/>
<dbReference type="NCBIfam" id="TIGR02727">
    <property type="entry name" value="MTHFS_bact"/>
    <property type="match status" value="1"/>
</dbReference>
<evidence type="ECO:0000313" key="7">
    <source>
        <dbReference type="Proteomes" id="UP000002384"/>
    </source>
</evidence>
<dbReference type="GO" id="GO:0035999">
    <property type="term" value="P:tetrahydrofolate interconversion"/>
    <property type="evidence" value="ECO:0007669"/>
    <property type="project" value="TreeGrafter"/>
</dbReference>
<dbReference type="KEGG" id="cyc:PCC7424_4701"/>
<feature type="binding site" evidence="4">
    <location>
        <begin position="7"/>
        <end position="11"/>
    </location>
    <ligand>
        <name>ATP</name>
        <dbReference type="ChEBI" id="CHEBI:30616"/>
    </ligand>
</feature>
<dbReference type="PANTHER" id="PTHR23407:SF1">
    <property type="entry name" value="5-FORMYLTETRAHYDROFOLATE CYCLO-LIGASE"/>
    <property type="match status" value="1"/>
</dbReference>
<keyword evidence="7" id="KW-1185">Reference proteome</keyword>
<dbReference type="eggNOG" id="COG0212">
    <property type="taxonomic scope" value="Bacteria"/>
</dbReference>
<dbReference type="GO" id="GO:0009396">
    <property type="term" value="P:folic acid-containing compound biosynthetic process"/>
    <property type="evidence" value="ECO:0007669"/>
    <property type="project" value="TreeGrafter"/>
</dbReference>
<dbReference type="EC" id="6.3.3.2" evidence="5"/>
<dbReference type="GO" id="GO:0005524">
    <property type="term" value="F:ATP binding"/>
    <property type="evidence" value="ECO:0007669"/>
    <property type="project" value="UniProtKB-KW"/>
</dbReference>
<feature type="binding site" evidence="4">
    <location>
        <position position="53"/>
    </location>
    <ligand>
        <name>substrate</name>
    </ligand>
</feature>
<keyword evidence="5" id="KW-0460">Magnesium</keyword>
<dbReference type="GO" id="GO:0046872">
    <property type="term" value="F:metal ion binding"/>
    <property type="evidence" value="ECO:0007669"/>
    <property type="project" value="UniProtKB-KW"/>
</dbReference>
<evidence type="ECO:0000256" key="3">
    <source>
        <dbReference type="ARBA" id="ARBA00022840"/>
    </source>
</evidence>
<dbReference type="PANTHER" id="PTHR23407">
    <property type="entry name" value="ATPASE INHIBITOR/5-FORMYLTETRAHYDROFOLATE CYCLO-LIGASE"/>
    <property type="match status" value="1"/>
</dbReference>
<comment type="cofactor">
    <cofactor evidence="5">
        <name>Mg(2+)</name>
        <dbReference type="ChEBI" id="CHEBI:18420"/>
    </cofactor>
</comment>
<dbReference type="PIRSF" id="PIRSF006806">
    <property type="entry name" value="FTHF_cligase"/>
    <property type="match status" value="1"/>
</dbReference>
<evidence type="ECO:0000256" key="5">
    <source>
        <dbReference type="RuleBase" id="RU361279"/>
    </source>
</evidence>
<keyword evidence="3 4" id="KW-0067">ATP-binding</keyword>
<keyword evidence="6" id="KW-0436">Ligase</keyword>
<proteinExistence type="inferred from homology"/>
<dbReference type="InterPro" id="IPR002698">
    <property type="entry name" value="FTHF_cligase"/>
</dbReference>
<feature type="binding site" evidence="4">
    <location>
        <position position="58"/>
    </location>
    <ligand>
        <name>substrate</name>
    </ligand>
</feature>
<accession>B7KBT3</accession>
<dbReference type="HOGENOM" id="CLU_066245_1_1_3"/>
<feature type="binding site" evidence="4">
    <location>
        <begin position="130"/>
        <end position="138"/>
    </location>
    <ligand>
        <name>ATP</name>
        <dbReference type="ChEBI" id="CHEBI:30616"/>
    </ligand>
</feature>
<keyword evidence="5" id="KW-0479">Metal-binding</keyword>
<dbReference type="RefSeq" id="WP_015956644.1">
    <property type="nucleotide sequence ID" value="NC_011729.1"/>
</dbReference>
<dbReference type="OrthoDB" id="9801938at2"/>
<dbReference type="SUPFAM" id="SSF100950">
    <property type="entry name" value="NagB/RpiA/CoA transferase-like"/>
    <property type="match status" value="1"/>
</dbReference>
<dbReference type="Pfam" id="PF01812">
    <property type="entry name" value="5-FTHF_cyc-lig"/>
    <property type="match status" value="1"/>
</dbReference>
<dbReference type="STRING" id="65393.PCC7424_4701"/>
<dbReference type="InterPro" id="IPR024185">
    <property type="entry name" value="FTHF_cligase-like_sf"/>
</dbReference>
<keyword evidence="2 4" id="KW-0547">Nucleotide-binding</keyword>
<dbReference type="EMBL" id="CP001291">
    <property type="protein sequence ID" value="ACK73061.1"/>
    <property type="molecule type" value="Genomic_DNA"/>
</dbReference>
<sequence>MKSQFTKAQLRKQLLQTRRSLPQTIWQEKSDKICDNLQSLPLFIQAKTVLAYISFRQEPNLSPLFSLNYQWGFPRCVEKSLVWHLWQFGDPLQLGIYGIQEPLANAPQINPTEVDLILVPAVACDRWGYRLGYGGGFYDRMLGFPQWQNIPKIGIVFDFAFLPQLPVDPWDLPLNGVCTETECFFIS</sequence>
<gene>
    <name evidence="6" type="ordered locus">PCC7424_4701</name>
</gene>
<protein>
    <recommendedName>
        <fullName evidence="5">5-formyltetrahydrofolate cyclo-ligase</fullName>
        <ecNumber evidence="5">6.3.3.2</ecNumber>
    </recommendedName>
</protein>
<dbReference type="GO" id="GO:0030272">
    <property type="term" value="F:5-formyltetrahydrofolate cyclo-ligase activity"/>
    <property type="evidence" value="ECO:0007669"/>
    <property type="project" value="UniProtKB-EC"/>
</dbReference>
<dbReference type="Gene3D" id="3.40.50.10420">
    <property type="entry name" value="NagB/RpiA/CoA transferase-like"/>
    <property type="match status" value="1"/>
</dbReference>
<dbReference type="Proteomes" id="UP000002384">
    <property type="component" value="Chromosome"/>
</dbReference>